<keyword evidence="2" id="KW-1185">Reference proteome</keyword>
<dbReference type="InterPro" id="IPR036390">
    <property type="entry name" value="WH_DNA-bd_sf"/>
</dbReference>
<dbReference type="Proteomes" id="UP000177515">
    <property type="component" value="Chromosome 1"/>
</dbReference>
<dbReference type="InterPro" id="IPR036388">
    <property type="entry name" value="WH-like_DNA-bd_sf"/>
</dbReference>
<evidence type="ECO:0000313" key="1">
    <source>
        <dbReference type="EMBL" id="AOZ07727.1"/>
    </source>
</evidence>
<dbReference type="Gene3D" id="1.10.10.10">
    <property type="entry name" value="Winged helix-like DNA-binding domain superfamily/Winged helix DNA-binding domain"/>
    <property type="match status" value="1"/>
</dbReference>
<organism evidence="1 2">
    <name type="scientific">Cupriavidus malaysiensis</name>
    <dbReference type="NCBI Taxonomy" id="367825"/>
    <lineage>
        <taxon>Bacteria</taxon>
        <taxon>Pseudomonadati</taxon>
        <taxon>Pseudomonadota</taxon>
        <taxon>Betaproteobacteria</taxon>
        <taxon>Burkholderiales</taxon>
        <taxon>Burkholderiaceae</taxon>
        <taxon>Cupriavidus</taxon>
    </lineage>
</organism>
<evidence type="ECO:0000313" key="2">
    <source>
        <dbReference type="Proteomes" id="UP000177515"/>
    </source>
</evidence>
<dbReference type="SUPFAM" id="SSF46785">
    <property type="entry name" value="Winged helix' DNA-binding domain"/>
    <property type="match status" value="1"/>
</dbReference>
<name>A0ABM6F7Y2_9BURK</name>
<accession>A0ABM6F7Y2</accession>
<protein>
    <submittedName>
        <fullName evidence="1">Helix-turn-helix domain-containing protein</fullName>
    </submittedName>
</protein>
<dbReference type="CDD" id="cd00090">
    <property type="entry name" value="HTH_ARSR"/>
    <property type="match status" value="1"/>
</dbReference>
<dbReference type="EMBL" id="CP017754">
    <property type="protein sequence ID" value="AOZ07727.1"/>
    <property type="molecule type" value="Genomic_DNA"/>
</dbReference>
<gene>
    <name evidence="1" type="ORF">BKK80_19255</name>
</gene>
<reference evidence="1 2" key="1">
    <citation type="submission" date="2016-10" db="EMBL/GenBank/DDBJ databases">
        <title>Complete genome sequences of three Cupriavidus strains isolated from various Malaysian environments.</title>
        <authorList>
            <person name="Abdullah A.A.-A."/>
            <person name="Shafie N.A.H."/>
            <person name="Lau N.S."/>
        </authorList>
    </citation>
    <scope>NUCLEOTIDE SEQUENCE [LARGE SCALE GENOMIC DNA]</scope>
    <source>
        <strain evidence="1 2">USMAA1020</strain>
    </source>
</reference>
<dbReference type="InterPro" id="IPR011991">
    <property type="entry name" value="ArsR-like_HTH"/>
</dbReference>
<sequence length="204" mass="22589">MNAVALGSDENLRAETTWFHVFRSMFSSRDAARMGPYAVTVYLVIKAHANFNTGNSFPSIDVIADETGISRSQVIRVLKVLETFGYLKRTRAGRKNEYRLREQVSIRDGSGRQAAVATWDYLPTTVQAAMADLKNLILSGDFSGSRVVHIERLQINVTQAAGDVITINSGDFDGLPREMREALLSLHTKLVRSEAAEEVVHSSD</sequence>
<dbReference type="RefSeq" id="WP_071070531.1">
    <property type="nucleotide sequence ID" value="NZ_CP017754.1"/>
</dbReference>
<proteinExistence type="predicted"/>
<dbReference type="Pfam" id="PF13730">
    <property type="entry name" value="HTH_36"/>
    <property type="match status" value="1"/>
</dbReference>